<feature type="domain" description="N-acetyltransferase" evidence="3">
    <location>
        <begin position="1"/>
        <end position="143"/>
    </location>
</feature>
<dbReference type="AlphaFoldDB" id="A0A075HPH9"/>
<proteinExistence type="predicted"/>
<evidence type="ECO:0000313" key="4">
    <source>
        <dbReference type="EMBL" id="AIF17764.1"/>
    </source>
</evidence>
<dbReference type="InterPro" id="IPR016181">
    <property type="entry name" value="Acyl_CoA_acyltransferase"/>
</dbReference>
<keyword evidence="1 4" id="KW-0808">Transferase</keyword>
<dbReference type="Pfam" id="PF00583">
    <property type="entry name" value="Acetyltransf_1"/>
    <property type="match status" value="1"/>
</dbReference>
<evidence type="ECO:0000259" key="3">
    <source>
        <dbReference type="PROSITE" id="PS51186"/>
    </source>
</evidence>
<keyword evidence="2 4" id="KW-0012">Acyltransferase</keyword>
<reference evidence="4" key="1">
    <citation type="journal article" date="2014" name="Genome Biol. Evol.">
        <title>Pangenome evidence for extensive interdomain horizontal transfer affecting lineage core and shell genes in uncultured planktonic thaumarchaeota and euryarchaeota.</title>
        <authorList>
            <person name="Deschamps P."/>
            <person name="Zivanovic Y."/>
            <person name="Moreira D."/>
            <person name="Rodriguez-Valera F."/>
            <person name="Lopez-Garcia P."/>
        </authorList>
    </citation>
    <scope>NUCLEOTIDE SEQUENCE</scope>
</reference>
<dbReference type="InterPro" id="IPR000182">
    <property type="entry name" value="GNAT_dom"/>
</dbReference>
<dbReference type="GO" id="GO:0016747">
    <property type="term" value="F:acyltransferase activity, transferring groups other than amino-acyl groups"/>
    <property type="evidence" value="ECO:0007669"/>
    <property type="project" value="InterPro"/>
</dbReference>
<dbReference type="PROSITE" id="PS51186">
    <property type="entry name" value="GNAT"/>
    <property type="match status" value="1"/>
</dbReference>
<name>A0A075HPH9_9EURY</name>
<evidence type="ECO:0000256" key="2">
    <source>
        <dbReference type="ARBA" id="ARBA00023315"/>
    </source>
</evidence>
<dbReference type="EC" id="2.3.1.128" evidence="4"/>
<accession>A0A075HPH9</accession>
<dbReference type="Gene3D" id="3.40.630.30">
    <property type="match status" value="1"/>
</dbReference>
<organism evidence="4">
    <name type="scientific">uncultured marine group II/III euryarchaeote KM3_79_B02</name>
    <dbReference type="NCBI Taxonomy" id="1456514"/>
    <lineage>
        <taxon>Archaea</taxon>
        <taxon>Methanobacteriati</taxon>
        <taxon>Methanobacteriota</taxon>
        <taxon>environmental samples</taxon>
    </lineage>
</organism>
<sequence length="143" mass="15953">MKYLLFQPEELEELMQFIAVHLDESYNPQVFLKIQSQWPDGFAIARRGGKMVGAACGALLPGDKLRVLILVLAPDAQGKGHGRRLLEMLIAAGHKHGCRRVTLEARVDSEAVDFYRHLGFSSVDLLPCYYQDGGDAVVMERPI</sequence>
<dbReference type="EMBL" id="KF901091">
    <property type="protein sequence ID" value="AIF17764.1"/>
    <property type="molecule type" value="Genomic_DNA"/>
</dbReference>
<dbReference type="SUPFAM" id="SSF55729">
    <property type="entry name" value="Acyl-CoA N-acyltransferases (Nat)"/>
    <property type="match status" value="1"/>
</dbReference>
<evidence type="ECO:0000256" key="1">
    <source>
        <dbReference type="ARBA" id="ARBA00022679"/>
    </source>
</evidence>
<dbReference type="InterPro" id="IPR050832">
    <property type="entry name" value="Bact_Acetyltransf"/>
</dbReference>
<dbReference type="CDD" id="cd04301">
    <property type="entry name" value="NAT_SF"/>
    <property type="match status" value="1"/>
</dbReference>
<gene>
    <name evidence="4" type="primary">rimI</name>
</gene>
<protein>
    <submittedName>
        <fullName evidence="4">Ribosomal-protein-alanine acetyltransferase (RimI)</fullName>
        <ecNumber evidence="4">2.3.1.128</ecNumber>
    </submittedName>
</protein>
<dbReference type="PANTHER" id="PTHR43877">
    <property type="entry name" value="AMINOALKYLPHOSPHONATE N-ACETYLTRANSFERASE-RELATED-RELATED"/>
    <property type="match status" value="1"/>
</dbReference>